<organism evidence="2">
    <name type="scientific">uncultured Thermomicrobiales bacterium</name>
    <dbReference type="NCBI Taxonomy" id="1645740"/>
    <lineage>
        <taxon>Bacteria</taxon>
        <taxon>Pseudomonadati</taxon>
        <taxon>Thermomicrobiota</taxon>
        <taxon>Thermomicrobia</taxon>
        <taxon>Thermomicrobiales</taxon>
        <taxon>environmental samples</taxon>
    </lineage>
</organism>
<feature type="non-terminal residue" evidence="2">
    <location>
        <position position="54"/>
    </location>
</feature>
<accession>A0A6J4VXN6</accession>
<feature type="region of interest" description="Disordered" evidence="1">
    <location>
        <begin position="1"/>
        <end position="54"/>
    </location>
</feature>
<gene>
    <name evidence="2" type="ORF">AVDCRST_MAG18-4435</name>
</gene>
<sequence length="54" mass="5861">DRAPVLAAPARRGPAAYGRRDRPADRRCPGRREPAPTEGGRTPAECRGPRRGLL</sequence>
<reference evidence="2" key="1">
    <citation type="submission" date="2020-02" db="EMBL/GenBank/DDBJ databases">
        <authorList>
            <person name="Meier V. D."/>
        </authorList>
    </citation>
    <scope>NUCLEOTIDE SEQUENCE</scope>
    <source>
        <strain evidence="2">AVDCRST_MAG18</strain>
    </source>
</reference>
<protein>
    <submittedName>
        <fullName evidence="2">Uncharacterized protein</fullName>
    </submittedName>
</protein>
<evidence type="ECO:0000256" key="1">
    <source>
        <dbReference type="SAM" id="MobiDB-lite"/>
    </source>
</evidence>
<proteinExistence type="predicted"/>
<name>A0A6J4VXN6_9BACT</name>
<dbReference type="EMBL" id="CADCWN010000353">
    <property type="protein sequence ID" value="CAA9588672.1"/>
    <property type="molecule type" value="Genomic_DNA"/>
</dbReference>
<feature type="non-terminal residue" evidence="2">
    <location>
        <position position="1"/>
    </location>
</feature>
<evidence type="ECO:0000313" key="2">
    <source>
        <dbReference type="EMBL" id="CAA9588672.1"/>
    </source>
</evidence>
<feature type="compositionally biased region" description="Low complexity" evidence="1">
    <location>
        <begin position="1"/>
        <end position="17"/>
    </location>
</feature>
<feature type="compositionally biased region" description="Basic and acidic residues" evidence="1">
    <location>
        <begin position="18"/>
        <end position="35"/>
    </location>
</feature>
<dbReference type="AlphaFoldDB" id="A0A6J4VXN6"/>